<feature type="compositionally biased region" description="Acidic residues" evidence="1">
    <location>
        <begin position="252"/>
        <end position="268"/>
    </location>
</feature>
<reference evidence="2 3" key="1">
    <citation type="submission" date="2023-01" db="EMBL/GenBank/DDBJ databases">
        <title>Analysis of 21 Apiospora genomes using comparative genomics revels a genus with tremendous synthesis potential of carbohydrate active enzymes and secondary metabolites.</title>
        <authorList>
            <person name="Sorensen T."/>
        </authorList>
    </citation>
    <scope>NUCLEOTIDE SEQUENCE [LARGE SCALE GENOMIC DNA]</scope>
    <source>
        <strain evidence="2 3">CBS 33761</strain>
    </source>
</reference>
<gene>
    <name evidence="2" type="ORF">PG993_002534</name>
</gene>
<protein>
    <submittedName>
        <fullName evidence="2">Uncharacterized protein</fullName>
    </submittedName>
</protein>
<dbReference type="EMBL" id="JAQQWK010000002">
    <property type="protein sequence ID" value="KAK8051149.1"/>
    <property type="molecule type" value="Genomic_DNA"/>
</dbReference>
<name>A0ABR1TWX1_9PEZI</name>
<feature type="region of interest" description="Disordered" evidence="1">
    <location>
        <begin position="107"/>
        <end position="145"/>
    </location>
</feature>
<organism evidence="2 3">
    <name type="scientific">Apiospora rasikravindrae</name>
    <dbReference type="NCBI Taxonomy" id="990691"/>
    <lineage>
        <taxon>Eukaryota</taxon>
        <taxon>Fungi</taxon>
        <taxon>Dikarya</taxon>
        <taxon>Ascomycota</taxon>
        <taxon>Pezizomycotina</taxon>
        <taxon>Sordariomycetes</taxon>
        <taxon>Xylariomycetidae</taxon>
        <taxon>Amphisphaeriales</taxon>
        <taxon>Apiosporaceae</taxon>
        <taxon>Apiospora</taxon>
    </lineage>
</organism>
<comment type="caution">
    <text evidence="2">The sequence shown here is derived from an EMBL/GenBank/DDBJ whole genome shotgun (WGS) entry which is preliminary data.</text>
</comment>
<feature type="region of interest" description="Disordered" evidence="1">
    <location>
        <begin position="194"/>
        <end position="296"/>
    </location>
</feature>
<keyword evidence="3" id="KW-1185">Reference proteome</keyword>
<dbReference type="Proteomes" id="UP001444661">
    <property type="component" value="Unassembled WGS sequence"/>
</dbReference>
<proteinExistence type="predicted"/>
<feature type="compositionally biased region" description="Low complexity" evidence="1">
    <location>
        <begin position="107"/>
        <end position="124"/>
    </location>
</feature>
<accession>A0ABR1TWX1</accession>
<feature type="compositionally biased region" description="Acidic residues" evidence="1">
    <location>
        <begin position="215"/>
        <end position="225"/>
    </location>
</feature>
<evidence type="ECO:0000313" key="2">
    <source>
        <dbReference type="EMBL" id="KAK8051149.1"/>
    </source>
</evidence>
<sequence>MASFQINPNARPFVSFRALSAHALGLSAQHASENTATPGVSSTNNSSNTVECQAIFQYHTCNCRTRNPIWVCGKPQSQCSHPNPSLLVSGLPLACCADTKVGARAVKQQQQSKKGKKNQNQNQQTGPRTEACTAQDPGNVGWRGDTDAALHTQVLTLDTFPGLTAEDFDEIVPVFVEDGKCWREEVQARHRERRVAAYAEETESSEPGTNSDDSSSSEDEDDDSVDLLAELLEKTNTRKPAAASAVPACESDVGDDEAEYDCDDEDEDEKVKQPSLRSLVKASVADPKEGKKKKKPEPAIEAEFLYLFA</sequence>
<evidence type="ECO:0000256" key="1">
    <source>
        <dbReference type="SAM" id="MobiDB-lite"/>
    </source>
</evidence>
<evidence type="ECO:0000313" key="3">
    <source>
        <dbReference type="Proteomes" id="UP001444661"/>
    </source>
</evidence>